<dbReference type="InterPro" id="IPR018490">
    <property type="entry name" value="cNMP-bd_dom_sf"/>
</dbReference>
<dbReference type="PROSITE" id="PS50042">
    <property type="entry name" value="CNMP_BINDING_3"/>
    <property type="match status" value="1"/>
</dbReference>
<dbReference type="eggNOG" id="COG0664">
    <property type="taxonomic scope" value="Bacteria"/>
</dbReference>
<dbReference type="Gene3D" id="2.60.120.10">
    <property type="entry name" value="Jelly Rolls"/>
    <property type="match status" value="1"/>
</dbReference>
<organism evidence="2 3">
    <name type="scientific">Liberibacter crescens (strain BT-1)</name>
    <dbReference type="NCBI Taxonomy" id="1215343"/>
    <lineage>
        <taxon>Bacteria</taxon>
        <taxon>Pseudomonadati</taxon>
        <taxon>Pseudomonadota</taxon>
        <taxon>Alphaproteobacteria</taxon>
        <taxon>Hyphomicrobiales</taxon>
        <taxon>Rhizobiaceae</taxon>
        <taxon>Liberibacter</taxon>
    </lineage>
</organism>
<dbReference type="InterPro" id="IPR014710">
    <property type="entry name" value="RmlC-like_jellyroll"/>
</dbReference>
<dbReference type="CDD" id="cd00038">
    <property type="entry name" value="CAP_ED"/>
    <property type="match status" value="1"/>
</dbReference>
<accession>L0ESV6</accession>
<sequence length="147" mass="16798">MALDDDIFLLSQTPLFSNMNKEQLKVVASGLQHRIIKSNNVLFLEKSPAESAYVVMRGKLELSKKNTKGVIYEKNQVSSRSLLAELALITLIEHQYTATAMEDSEILRIPRKLFHKLLKEYPQVSSIIQKRIRNNIISIIESCLVKK</sequence>
<dbReference type="EMBL" id="CP003789">
    <property type="protein sequence ID" value="AGA64007.1"/>
    <property type="molecule type" value="Genomic_DNA"/>
</dbReference>
<dbReference type="STRING" id="1215343.B488_00140"/>
<evidence type="ECO:0000313" key="2">
    <source>
        <dbReference type="EMBL" id="AGA64007.1"/>
    </source>
</evidence>
<gene>
    <name evidence="2" type="ordered locus">B488_00140</name>
</gene>
<proteinExistence type="predicted"/>
<dbReference type="SUPFAM" id="SSF51206">
    <property type="entry name" value="cAMP-binding domain-like"/>
    <property type="match status" value="1"/>
</dbReference>
<dbReference type="GO" id="GO:0016301">
    <property type="term" value="F:kinase activity"/>
    <property type="evidence" value="ECO:0007669"/>
    <property type="project" value="UniProtKB-KW"/>
</dbReference>
<dbReference type="KEGG" id="lcc:B488_00140"/>
<dbReference type="InterPro" id="IPR050397">
    <property type="entry name" value="Env_Response_Regulators"/>
</dbReference>
<evidence type="ECO:0000259" key="1">
    <source>
        <dbReference type="PROSITE" id="PS50042"/>
    </source>
</evidence>
<dbReference type="GO" id="GO:0003700">
    <property type="term" value="F:DNA-binding transcription factor activity"/>
    <property type="evidence" value="ECO:0007669"/>
    <property type="project" value="TreeGrafter"/>
</dbReference>
<dbReference type="PANTHER" id="PTHR24567">
    <property type="entry name" value="CRP FAMILY TRANSCRIPTIONAL REGULATORY PROTEIN"/>
    <property type="match status" value="1"/>
</dbReference>
<dbReference type="AlphaFoldDB" id="L0ESV6"/>
<keyword evidence="2" id="KW-0808">Transferase</keyword>
<dbReference type="InterPro" id="IPR000595">
    <property type="entry name" value="cNMP-bd_dom"/>
</dbReference>
<dbReference type="SMART" id="SM00100">
    <property type="entry name" value="cNMP"/>
    <property type="match status" value="1"/>
</dbReference>
<keyword evidence="2" id="KW-0418">Kinase</keyword>
<dbReference type="PATRIC" id="fig|1215343.11.peg.15"/>
<dbReference type="Proteomes" id="UP000010799">
    <property type="component" value="Chromosome"/>
</dbReference>
<dbReference type="HOGENOM" id="CLU_075053_16_3_5"/>
<name>L0ESV6_LIBCB</name>
<reference evidence="2 3" key="1">
    <citation type="journal article" date="2012" name="Stand. Genomic Sci.">
        <title>Complete genome sequence of Liberibacter crescens BT-1.</title>
        <authorList>
            <person name="Leonard M.T."/>
            <person name="Fagen J.R."/>
            <person name="Davis-Richardson A.G."/>
            <person name="Davis M.J."/>
            <person name="Triplett E.W."/>
        </authorList>
    </citation>
    <scope>NUCLEOTIDE SEQUENCE [LARGE SCALE GENOMIC DNA]</scope>
    <source>
        <strain evidence="2 3">BT-1</strain>
    </source>
</reference>
<dbReference type="PANTHER" id="PTHR24567:SF26">
    <property type="entry name" value="REGULATORY PROTEIN YEIL"/>
    <property type="match status" value="1"/>
</dbReference>
<dbReference type="RefSeq" id="WP_015272434.1">
    <property type="nucleotide sequence ID" value="NC_019907.1"/>
</dbReference>
<dbReference type="Pfam" id="PF00027">
    <property type="entry name" value="cNMP_binding"/>
    <property type="match status" value="1"/>
</dbReference>
<protein>
    <submittedName>
        <fullName evidence="2">Putative cAMP-dependent kinase protein</fullName>
    </submittedName>
</protein>
<evidence type="ECO:0000313" key="3">
    <source>
        <dbReference type="Proteomes" id="UP000010799"/>
    </source>
</evidence>
<feature type="domain" description="Cyclic nucleotide-binding" evidence="1">
    <location>
        <begin position="15"/>
        <end position="118"/>
    </location>
</feature>
<dbReference type="GO" id="GO:0005829">
    <property type="term" value="C:cytosol"/>
    <property type="evidence" value="ECO:0007669"/>
    <property type="project" value="TreeGrafter"/>
</dbReference>
<keyword evidence="3" id="KW-1185">Reference proteome</keyword>